<keyword evidence="2" id="KW-1185">Reference proteome</keyword>
<gene>
    <name evidence="1" type="ORF">E5329_26975</name>
</gene>
<comment type="caution">
    <text evidence="1">The sequence shown here is derived from an EMBL/GenBank/DDBJ whole genome shotgun (WGS) entry which is preliminary data.</text>
</comment>
<dbReference type="EMBL" id="SRYA01000119">
    <property type="protein sequence ID" value="TGY87131.1"/>
    <property type="molecule type" value="Genomic_DNA"/>
</dbReference>
<name>A0AC61RMK2_9FIRM</name>
<protein>
    <submittedName>
        <fullName evidence="1">Cyclic lactone autoinducer peptide</fullName>
    </submittedName>
</protein>
<reference evidence="1" key="1">
    <citation type="submission" date="2019-04" db="EMBL/GenBank/DDBJ databases">
        <title>Microbes associate with the intestines of laboratory mice.</title>
        <authorList>
            <person name="Navarre W."/>
            <person name="Wong E."/>
            <person name="Huang K."/>
            <person name="Tropini C."/>
            <person name="Ng K."/>
            <person name="Yu B."/>
        </authorList>
    </citation>
    <scope>NUCLEOTIDE SEQUENCE</scope>
    <source>
        <strain evidence="1">NM01_1-7b</strain>
    </source>
</reference>
<organism evidence="1 2">
    <name type="scientific">Petralouisia muris</name>
    <dbReference type="NCBI Taxonomy" id="3032872"/>
    <lineage>
        <taxon>Bacteria</taxon>
        <taxon>Bacillati</taxon>
        <taxon>Bacillota</taxon>
        <taxon>Clostridia</taxon>
        <taxon>Lachnospirales</taxon>
        <taxon>Lachnospiraceae</taxon>
        <taxon>Petralouisia</taxon>
    </lineage>
</organism>
<accession>A0AC61RMK2</accession>
<evidence type="ECO:0000313" key="1">
    <source>
        <dbReference type="EMBL" id="TGY87131.1"/>
    </source>
</evidence>
<sequence>MNKTKEALKLVKKVGSVAVEQNSYKWPPPCMGILHQPQRPKTKCNTVK</sequence>
<dbReference type="Proteomes" id="UP000304953">
    <property type="component" value="Unassembled WGS sequence"/>
</dbReference>
<evidence type="ECO:0000313" key="2">
    <source>
        <dbReference type="Proteomes" id="UP000304953"/>
    </source>
</evidence>
<proteinExistence type="predicted"/>